<accession>A0A3R7KS10</accession>
<dbReference type="GeneID" id="40326704"/>
<dbReference type="Proteomes" id="UP000283634">
    <property type="component" value="Unassembled WGS sequence"/>
</dbReference>
<gene>
    <name evidence="1" type="ORF">TraAM80_02771</name>
</gene>
<reference evidence="1 2" key="1">
    <citation type="journal article" date="2018" name="BMC Genomics">
        <title>Genomic comparison of Trypanosoma conorhini and Trypanosoma rangeli to Trypanosoma cruzi strains of high and low virulence.</title>
        <authorList>
            <person name="Bradwell K.R."/>
            <person name="Koparde V.N."/>
            <person name="Matveyev A.V."/>
            <person name="Serrano M.G."/>
            <person name="Alves J.M."/>
            <person name="Parikh H."/>
            <person name="Huang B."/>
            <person name="Lee V."/>
            <person name="Espinosa-Alvarez O."/>
            <person name="Ortiz P.A."/>
            <person name="Costa-Martins A.G."/>
            <person name="Teixeira M.M."/>
            <person name="Buck G.A."/>
        </authorList>
    </citation>
    <scope>NUCLEOTIDE SEQUENCE [LARGE SCALE GENOMIC DNA]</scope>
    <source>
        <strain evidence="1 2">AM80</strain>
    </source>
</reference>
<evidence type="ECO:0000313" key="1">
    <source>
        <dbReference type="EMBL" id="RNF08534.1"/>
    </source>
</evidence>
<dbReference type="RefSeq" id="XP_029240453.1">
    <property type="nucleotide sequence ID" value="XM_029379762.1"/>
</dbReference>
<name>A0A3R7KS10_TRYRA</name>
<protein>
    <submittedName>
        <fullName evidence="1">Uncharacterized protein</fullName>
    </submittedName>
</protein>
<proteinExistence type="predicted"/>
<evidence type="ECO:0000313" key="2">
    <source>
        <dbReference type="Proteomes" id="UP000283634"/>
    </source>
</evidence>
<organism evidence="1 2">
    <name type="scientific">Trypanosoma rangeli</name>
    <dbReference type="NCBI Taxonomy" id="5698"/>
    <lineage>
        <taxon>Eukaryota</taxon>
        <taxon>Discoba</taxon>
        <taxon>Euglenozoa</taxon>
        <taxon>Kinetoplastea</taxon>
        <taxon>Metakinetoplastina</taxon>
        <taxon>Trypanosomatida</taxon>
        <taxon>Trypanosomatidae</taxon>
        <taxon>Trypanosoma</taxon>
        <taxon>Herpetosoma</taxon>
    </lineage>
</organism>
<keyword evidence="2" id="KW-1185">Reference proteome</keyword>
<dbReference type="EMBL" id="MKGL01000064">
    <property type="protein sequence ID" value="RNF08534.1"/>
    <property type="molecule type" value="Genomic_DNA"/>
</dbReference>
<sequence length="156" mass="17476">MEVGGTITPLLQRERRELELLEMGAQLLHEDVGRGRASGRCIVSLREGNGRRGTRMTRRRFDAYETLLHMMCCAAAPSELYEGVRCFAAPALNVSAATIYWPSGTNGARSWTGVTLHSPVTTTLLVTRVKYAPLQKKWKTAQHELMHRQHVAESEL</sequence>
<comment type="caution">
    <text evidence="1">The sequence shown here is derived from an EMBL/GenBank/DDBJ whole genome shotgun (WGS) entry which is preliminary data.</text>
</comment>
<dbReference type="AlphaFoldDB" id="A0A3R7KS10"/>